<dbReference type="Gene3D" id="3.40.50.300">
    <property type="entry name" value="P-loop containing nucleotide triphosphate hydrolases"/>
    <property type="match status" value="1"/>
</dbReference>
<evidence type="ECO:0000313" key="9">
    <source>
        <dbReference type="EMBL" id="CAF1476441.1"/>
    </source>
</evidence>
<dbReference type="NCBIfam" id="TIGR00231">
    <property type="entry name" value="small_GTP"/>
    <property type="match status" value="1"/>
</dbReference>
<evidence type="ECO:0008006" key="14">
    <source>
        <dbReference type="Google" id="ProtNLM"/>
    </source>
</evidence>
<evidence type="ECO:0000313" key="7">
    <source>
        <dbReference type="EMBL" id="CAF1333427.1"/>
    </source>
</evidence>
<dbReference type="GO" id="GO:0030010">
    <property type="term" value="P:establishment of cell polarity"/>
    <property type="evidence" value="ECO:0007669"/>
    <property type="project" value="UniProtKB-ARBA"/>
</dbReference>
<evidence type="ECO:0000256" key="3">
    <source>
        <dbReference type="ARBA" id="ARBA00023134"/>
    </source>
</evidence>
<sequence>MGNMFGSIFGKKHYRILMLGLDNAGKTSILYRLRHKETITTIPTVGFNVETVLLGHVKFNVWDVGGQDKIRPLWRHYYTGSQGLIFVVDSCDRERMEEASHELDKIINDREMRNTVLLVFCNKQDMQGCMQPAEIRQALHLDKLTRPYAIMPCSALQGTGLPEGLKWLSEHCK</sequence>
<evidence type="ECO:0000256" key="2">
    <source>
        <dbReference type="ARBA" id="ARBA00022741"/>
    </source>
</evidence>
<dbReference type="AlphaFoldDB" id="A0A815LAP1"/>
<dbReference type="SUPFAM" id="SSF52540">
    <property type="entry name" value="P-loop containing nucleoside triphosphate hydrolases"/>
    <property type="match status" value="1"/>
</dbReference>
<dbReference type="InterPro" id="IPR027417">
    <property type="entry name" value="P-loop_NTPase"/>
</dbReference>
<keyword evidence="2 4" id="KW-0547">Nucleotide-binding</keyword>
<dbReference type="Proteomes" id="UP000663891">
    <property type="component" value="Unassembled WGS sequence"/>
</dbReference>
<feature type="binding site" evidence="5">
    <location>
        <position position="27"/>
    </location>
    <ligand>
        <name>Mg(2+)</name>
        <dbReference type="ChEBI" id="CHEBI:18420"/>
    </ligand>
</feature>
<dbReference type="OrthoDB" id="2011769at2759"/>
<evidence type="ECO:0000256" key="5">
    <source>
        <dbReference type="PIRSR" id="PIRSR606689-2"/>
    </source>
</evidence>
<evidence type="ECO:0000313" key="10">
    <source>
        <dbReference type="EMBL" id="CAF3523579.1"/>
    </source>
</evidence>
<evidence type="ECO:0000313" key="11">
    <source>
        <dbReference type="EMBL" id="CAF3723707.1"/>
    </source>
</evidence>
<dbReference type="Proteomes" id="UP000663845">
    <property type="component" value="Unassembled WGS sequence"/>
</dbReference>
<dbReference type="GO" id="GO:0046872">
    <property type="term" value="F:metal ion binding"/>
    <property type="evidence" value="ECO:0007669"/>
    <property type="project" value="UniProtKB-KW"/>
</dbReference>
<dbReference type="SMART" id="SM00178">
    <property type="entry name" value="SAR"/>
    <property type="match status" value="1"/>
</dbReference>
<dbReference type="SMART" id="SM00175">
    <property type="entry name" value="RAB"/>
    <property type="match status" value="1"/>
</dbReference>
<dbReference type="Proteomes" id="UP000663868">
    <property type="component" value="Unassembled WGS sequence"/>
</dbReference>
<dbReference type="GO" id="GO:0003924">
    <property type="term" value="F:GTPase activity"/>
    <property type="evidence" value="ECO:0007669"/>
    <property type="project" value="InterPro"/>
</dbReference>
<dbReference type="InterPro" id="IPR024156">
    <property type="entry name" value="Small_GTPase_ARF"/>
</dbReference>
<feature type="binding site" evidence="5">
    <location>
        <position position="44"/>
    </location>
    <ligand>
        <name>Mg(2+)</name>
        <dbReference type="ChEBI" id="CHEBI:18420"/>
    </ligand>
</feature>
<reference evidence="8" key="1">
    <citation type="submission" date="2021-02" db="EMBL/GenBank/DDBJ databases">
        <authorList>
            <person name="Nowell W R."/>
        </authorList>
    </citation>
    <scope>NUCLEOTIDE SEQUENCE</scope>
</reference>
<dbReference type="Proteomes" id="UP000663844">
    <property type="component" value="Unassembled WGS sequence"/>
</dbReference>
<protein>
    <recommendedName>
        <fullName evidence="14">ADP-ribosylation factor 6</fullName>
    </recommendedName>
</protein>
<feature type="binding site" evidence="4">
    <location>
        <begin position="122"/>
        <end position="125"/>
    </location>
    <ligand>
        <name>GTP</name>
        <dbReference type="ChEBI" id="CHEBI:37565"/>
    </ligand>
</feature>
<keyword evidence="5" id="KW-0479">Metal-binding</keyword>
<feature type="binding site" evidence="4">
    <location>
        <begin position="20"/>
        <end position="27"/>
    </location>
    <ligand>
        <name>GTP</name>
        <dbReference type="ChEBI" id="CHEBI:37565"/>
    </ligand>
</feature>
<dbReference type="SMART" id="SM00177">
    <property type="entry name" value="ARF"/>
    <property type="match status" value="1"/>
</dbReference>
<name>A0A815LAP1_9BILA</name>
<keyword evidence="3 4" id="KW-0342">GTP-binding</keyword>
<feature type="binding site" evidence="4">
    <location>
        <position position="66"/>
    </location>
    <ligand>
        <name>GTP</name>
        <dbReference type="ChEBI" id="CHEBI:37565"/>
    </ligand>
</feature>
<dbReference type="EMBL" id="CAJNON010000899">
    <property type="protein sequence ID" value="CAF1400874.1"/>
    <property type="molecule type" value="Genomic_DNA"/>
</dbReference>
<dbReference type="Pfam" id="PF00025">
    <property type="entry name" value="Arf"/>
    <property type="match status" value="1"/>
</dbReference>
<dbReference type="InterPro" id="IPR006689">
    <property type="entry name" value="Small_GTPase_ARF/SAR"/>
</dbReference>
<comment type="caution">
    <text evidence="8">The sequence shown here is derived from an EMBL/GenBank/DDBJ whole genome shotgun (WGS) entry which is preliminary data.</text>
</comment>
<keyword evidence="5" id="KW-0460">Magnesium</keyword>
<dbReference type="Proteomes" id="UP000663860">
    <property type="component" value="Unassembled WGS sequence"/>
</dbReference>
<dbReference type="GO" id="GO:0005525">
    <property type="term" value="F:GTP binding"/>
    <property type="evidence" value="ECO:0007669"/>
    <property type="project" value="UniProtKB-KW"/>
</dbReference>
<organism evidence="8 13">
    <name type="scientific">Adineta steineri</name>
    <dbReference type="NCBI Taxonomy" id="433720"/>
    <lineage>
        <taxon>Eukaryota</taxon>
        <taxon>Metazoa</taxon>
        <taxon>Spiralia</taxon>
        <taxon>Gnathifera</taxon>
        <taxon>Rotifera</taxon>
        <taxon>Eurotatoria</taxon>
        <taxon>Bdelloidea</taxon>
        <taxon>Adinetida</taxon>
        <taxon>Adinetidae</taxon>
        <taxon>Adineta</taxon>
    </lineage>
</organism>
<dbReference type="EMBL" id="CAJOBB010000035">
    <property type="protein sequence ID" value="CAF3523579.1"/>
    <property type="molecule type" value="Genomic_DNA"/>
</dbReference>
<dbReference type="EMBL" id="CAJOAZ010002315">
    <property type="protein sequence ID" value="CAF3916833.1"/>
    <property type="molecule type" value="Genomic_DNA"/>
</dbReference>
<evidence type="ECO:0000256" key="4">
    <source>
        <dbReference type="PIRSR" id="PIRSR606689-1"/>
    </source>
</evidence>
<dbReference type="EMBL" id="CAJNOE010000786">
    <property type="protein sequence ID" value="CAF1333427.1"/>
    <property type="molecule type" value="Genomic_DNA"/>
</dbReference>
<dbReference type="EMBL" id="CAJNOG010001868">
    <property type="protein sequence ID" value="CAF1476441.1"/>
    <property type="molecule type" value="Genomic_DNA"/>
</dbReference>
<dbReference type="Proteomes" id="UP000663881">
    <property type="component" value="Unassembled WGS sequence"/>
</dbReference>
<dbReference type="PANTHER" id="PTHR11711">
    <property type="entry name" value="ADP RIBOSYLATION FACTOR-RELATED"/>
    <property type="match status" value="1"/>
</dbReference>
<dbReference type="PRINTS" id="PR00328">
    <property type="entry name" value="SAR1GTPBP"/>
</dbReference>
<evidence type="ECO:0000313" key="12">
    <source>
        <dbReference type="EMBL" id="CAF3916833.1"/>
    </source>
</evidence>
<evidence type="ECO:0000256" key="6">
    <source>
        <dbReference type="RuleBase" id="RU003925"/>
    </source>
</evidence>
<dbReference type="PROSITE" id="PS51419">
    <property type="entry name" value="RAB"/>
    <property type="match status" value="1"/>
</dbReference>
<dbReference type="InterPro" id="IPR005225">
    <property type="entry name" value="Small_GTP-bd"/>
</dbReference>
<evidence type="ECO:0000256" key="1">
    <source>
        <dbReference type="ARBA" id="ARBA00010290"/>
    </source>
</evidence>
<evidence type="ECO:0000313" key="8">
    <source>
        <dbReference type="EMBL" id="CAF1400874.1"/>
    </source>
</evidence>
<evidence type="ECO:0000313" key="13">
    <source>
        <dbReference type="Proteomes" id="UP000663891"/>
    </source>
</evidence>
<comment type="similarity">
    <text evidence="1 6">Belongs to the small GTPase superfamily. Arf family.</text>
</comment>
<dbReference type="PROSITE" id="PS51417">
    <property type="entry name" value="ARF"/>
    <property type="match status" value="1"/>
</dbReference>
<dbReference type="EMBL" id="CAJOAY010000726">
    <property type="protein sequence ID" value="CAF3723707.1"/>
    <property type="molecule type" value="Genomic_DNA"/>
</dbReference>
<proteinExistence type="inferred from homology"/>
<accession>A0A815LAP1</accession>
<dbReference type="FunFam" id="3.40.50.300:FF:000412">
    <property type="entry name" value="ADP-ribosylation factor 1"/>
    <property type="match status" value="1"/>
</dbReference>
<gene>
    <name evidence="7" type="ORF">IZO911_LOCUS35818</name>
    <name evidence="9" type="ORF">JYZ213_LOCUS42115</name>
    <name evidence="10" type="ORF">KXQ929_LOCUS1295</name>
    <name evidence="11" type="ORF">OKA104_LOCUS14024</name>
    <name evidence="12" type="ORF">OXD698_LOCUS24792</name>
    <name evidence="8" type="ORF">VCS650_LOCUS36482</name>
</gene>